<dbReference type="CDD" id="cd20736">
    <property type="entry name" value="PoNe_Nuclease"/>
    <property type="match status" value="1"/>
</dbReference>
<evidence type="ECO:0000256" key="2">
    <source>
        <dbReference type="HAMAP-Rule" id="MF_00048"/>
    </source>
</evidence>
<dbReference type="RefSeq" id="WP_232549720.1">
    <property type="nucleotide sequence ID" value="NZ_CP115965.1"/>
</dbReference>
<dbReference type="InterPro" id="IPR011335">
    <property type="entry name" value="Restrct_endonuc-II-like"/>
</dbReference>
<dbReference type="PANTHER" id="PTHR34039:SF1">
    <property type="entry name" value="UPF0102 PROTEIN YRAN"/>
    <property type="match status" value="1"/>
</dbReference>
<keyword evidence="4" id="KW-1185">Reference proteome</keyword>
<dbReference type="Gene3D" id="3.40.1350.10">
    <property type="match status" value="1"/>
</dbReference>
<proteinExistence type="inferred from homology"/>
<evidence type="ECO:0000313" key="4">
    <source>
        <dbReference type="Proteomes" id="UP001434337"/>
    </source>
</evidence>
<dbReference type="SUPFAM" id="SSF52980">
    <property type="entry name" value="Restriction endonuclease-like"/>
    <property type="match status" value="1"/>
</dbReference>
<dbReference type="HAMAP" id="MF_00048">
    <property type="entry name" value="UPF0102"/>
    <property type="match status" value="1"/>
</dbReference>
<reference evidence="3 4" key="1">
    <citation type="journal article" date="2023" name="Environ Microbiome">
        <title>A coral-associated actinobacterium mitigates coral bleaching under heat stress.</title>
        <authorList>
            <person name="Li J."/>
            <person name="Zou Y."/>
            <person name="Li Q."/>
            <person name="Zhang J."/>
            <person name="Bourne D.G."/>
            <person name="Lyu Y."/>
            <person name="Liu C."/>
            <person name="Zhang S."/>
        </authorList>
    </citation>
    <scope>NUCLEOTIDE SEQUENCE [LARGE SCALE GENOMIC DNA]</scope>
    <source>
        <strain evidence="3 4">SCSIO 13291</strain>
    </source>
</reference>
<dbReference type="NCBIfam" id="NF009154">
    <property type="entry name" value="PRK12497.3-3"/>
    <property type="match status" value="1"/>
</dbReference>
<dbReference type="InterPro" id="IPR003509">
    <property type="entry name" value="UPF0102_YraN-like"/>
</dbReference>
<name>A0ABZ3CAU9_9ACTN</name>
<organism evidence="3 4">
    <name type="scientific">Propioniciclava soli</name>
    <dbReference type="NCBI Taxonomy" id="2775081"/>
    <lineage>
        <taxon>Bacteria</taxon>
        <taxon>Bacillati</taxon>
        <taxon>Actinomycetota</taxon>
        <taxon>Actinomycetes</taxon>
        <taxon>Propionibacteriales</taxon>
        <taxon>Propionibacteriaceae</taxon>
        <taxon>Propioniciclava</taxon>
    </lineage>
</organism>
<evidence type="ECO:0000313" key="3">
    <source>
        <dbReference type="EMBL" id="WZW99736.1"/>
    </source>
</evidence>
<dbReference type="EMBL" id="CP115965">
    <property type="protein sequence ID" value="WZW99736.1"/>
    <property type="molecule type" value="Genomic_DNA"/>
</dbReference>
<gene>
    <name evidence="3" type="ORF">PCC79_05945</name>
</gene>
<comment type="similarity">
    <text evidence="1 2">Belongs to the UPF0102 family.</text>
</comment>
<protein>
    <recommendedName>
        <fullName evidence="2">UPF0102 protein PCC79_05945</fullName>
    </recommendedName>
</protein>
<dbReference type="PANTHER" id="PTHR34039">
    <property type="entry name" value="UPF0102 PROTEIN YRAN"/>
    <property type="match status" value="1"/>
</dbReference>
<evidence type="ECO:0000256" key="1">
    <source>
        <dbReference type="ARBA" id="ARBA00006738"/>
    </source>
</evidence>
<dbReference type="Proteomes" id="UP001434337">
    <property type="component" value="Chromosome"/>
</dbReference>
<accession>A0ABZ3CAU9</accession>
<sequence>MTDERMTVGRRGEDLVAAHLERRGWCVLARNWRCAEGEIDLVATDPAGVAVVCEVKTRRGLGYGSPLEAVTWAKARRLRRLAAAWARAQGVGLGGLRVDAFGVLVHPDGTASIQHVSGVDG</sequence>
<dbReference type="Pfam" id="PF02021">
    <property type="entry name" value="UPF0102"/>
    <property type="match status" value="1"/>
</dbReference>
<dbReference type="InterPro" id="IPR011856">
    <property type="entry name" value="tRNA_endonuc-like_dom_sf"/>
</dbReference>